<feature type="compositionally biased region" description="Basic and acidic residues" evidence="1">
    <location>
        <begin position="23"/>
        <end position="55"/>
    </location>
</feature>
<feature type="region of interest" description="Disordered" evidence="1">
    <location>
        <begin position="15"/>
        <end position="55"/>
    </location>
</feature>
<dbReference type="EMBL" id="PVTT01000002">
    <property type="protein sequence ID" value="PRY92922.1"/>
    <property type="molecule type" value="Genomic_DNA"/>
</dbReference>
<comment type="caution">
    <text evidence="2">The sequence shown here is derived from an EMBL/GenBank/DDBJ whole genome shotgun (WGS) entry which is preliminary data.</text>
</comment>
<proteinExistence type="predicted"/>
<dbReference type="AlphaFoldDB" id="A0A2T0X1U6"/>
<keyword evidence="3" id="KW-1185">Reference proteome</keyword>
<protein>
    <submittedName>
        <fullName evidence="2">Uncharacterized protein</fullName>
    </submittedName>
</protein>
<reference evidence="2 3" key="1">
    <citation type="submission" date="2018-03" db="EMBL/GenBank/DDBJ databases">
        <title>Genomic Encyclopedia of Archaeal and Bacterial Type Strains, Phase II (KMG-II): from individual species to whole genera.</title>
        <authorList>
            <person name="Goeker M."/>
        </authorList>
    </citation>
    <scope>NUCLEOTIDE SEQUENCE [LARGE SCALE GENOMIC DNA]</scope>
    <source>
        <strain evidence="2 3">DSM 29318</strain>
    </source>
</reference>
<dbReference type="Proteomes" id="UP000238801">
    <property type="component" value="Unassembled WGS sequence"/>
</dbReference>
<organism evidence="2 3">
    <name type="scientific">Hasllibacter halocynthiae</name>
    <dbReference type="NCBI Taxonomy" id="595589"/>
    <lineage>
        <taxon>Bacteria</taxon>
        <taxon>Pseudomonadati</taxon>
        <taxon>Pseudomonadota</taxon>
        <taxon>Alphaproteobacteria</taxon>
        <taxon>Rhodobacterales</taxon>
        <taxon>Roseobacteraceae</taxon>
        <taxon>Hasllibacter</taxon>
    </lineage>
</organism>
<name>A0A2T0X1U6_9RHOB</name>
<evidence type="ECO:0000256" key="1">
    <source>
        <dbReference type="SAM" id="MobiDB-lite"/>
    </source>
</evidence>
<evidence type="ECO:0000313" key="2">
    <source>
        <dbReference type="EMBL" id="PRY92922.1"/>
    </source>
</evidence>
<gene>
    <name evidence="2" type="ORF">BCF33_1785</name>
</gene>
<accession>A0A2T0X1U6</accession>
<evidence type="ECO:0000313" key="3">
    <source>
        <dbReference type="Proteomes" id="UP000238801"/>
    </source>
</evidence>
<sequence>MLNIISDMLAHAVRRRAPSRAHRPADPPTERERVLRIAESGGHDPWDHRTGPHRR</sequence>
<dbReference type="RefSeq" id="WP_158259393.1">
    <property type="nucleotide sequence ID" value="NZ_PVTT01000002.1"/>
</dbReference>